<protein>
    <submittedName>
        <fullName evidence="3">Uncharacterized protein</fullName>
    </submittedName>
</protein>
<proteinExistence type="predicted"/>
<accession>A0A915HEZ1</accession>
<sequence length="88" mass="10100">MILNGKQSVQNQNLVIIQVDNYEQIEKMIPENHILIEYLTNYSTLHLKYWNENVVCKVTNVPKMRTSRTNSNATTESSSSSANSECSY</sequence>
<organism evidence="2 3">
    <name type="scientific">Romanomermis culicivorax</name>
    <name type="common">Nematode worm</name>
    <dbReference type="NCBI Taxonomy" id="13658"/>
    <lineage>
        <taxon>Eukaryota</taxon>
        <taxon>Metazoa</taxon>
        <taxon>Ecdysozoa</taxon>
        <taxon>Nematoda</taxon>
        <taxon>Enoplea</taxon>
        <taxon>Dorylaimia</taxon>
        <taxon>Mermithida</taxon>
        <taxon>Mermithoidea</taxon>
        <taxon>Mermithidae</taxon>
        <taxon>Romanomermis</taxon>
    </lineage>
</organism>
<reference evidence="3" key="1">
    <citation type="submission" date="2022-11" db="UniProtKB">
        <authorList>
            <consortium name="WormBaseParasite"/>
        </authorList>
    </citation>
    <scope>IDENTIFICATION</scope>
</reference>
<feature type="compositionally biased region" description="Low complexity" evidence="1">
    <location>
        <begin position="67"/>
        <end position="88"/>
    </location>
</feature>
<dbReference type="WBParaSite" id="nRc.2.0.1.t00172-RA">
    <property type="protein sequence ID" value="nRc.2.0.1.t00172-RA"/>
    <property type="gene ID" value="nRc.2.0.1.g00172"/>
</dbReference>
<name>A0A915HEZ1_ROMCU</name>
<dbReference type="AlphaFoldDB" id="A0A915HEZ1"/>
<dbReference type="Proteomes" id="UP000887565">
    <property type="component" value="Unplaced"/>
</dbReference>
<keyword evidence="2" id="KW-1185">Reference proteome</keyword>
<evidence type="ECO:0000313" key="3">
    <source>
        <dbReference type="WBParaSite" id="nRc.2.0.1.t00172-RA"/>
    </source>
</evidence>
<feature type="region of interest" description="Disordered" evidence="1">
    <location>
        <begin position="65"/>
        <end position="88"/>
    </location>
</feature>
<evidence type="ECO:0000313" key="2">
    <source>
        <dbReference type="Proteomes" id="UP000887565"/>
    </source>
</evidence>
<evidence type="ECO:0000256" key="1">
    <source>
        <dbReference type="SAM" id="MobiDB-lite"/>
    </source>
</evidence>